<evidence type="ECO:0000313" key="2">
    <source>
        <dbReference type="EMBL" id="VUD73890.1"/>
    </source>
</evidence>
<organism evidence="2 3">
    <name type="scientific">Methylobacterium symbioticum</name>
    <dbReference type="NCBI Taxonomy" id="2584084"/>
    <lineage>
        <taxon>Bacteria</taxon>
        <taxon>Pseudomonadati</taxon>
        <taxon>Pseudomonadota</taxon>
        <taxon>Alphaproteobacteria</taxon>
        <taxon>Hyphomicrobiales</taxon>
        <taxon>Methylobacteriaceae</taxon>
        <taxon>Methylobacterium</taxon>
    </lineage>
</organism>
<dbReference type="Pfam" id="PF00069">
    <property type="entry name" value="Pkinase"/>
    <property type="match status" value="1"/>
</dbReference>
<dbReference type="Proteomes" id="UP000410984">
    <property type="component" value="Unassembled WGS sequence"/>
</dbReference>
<keyword evidence="3" id="KW-1185">Reference proteome</keyword>
<evidence type="ECO:0000259" key="1">
    <source>
        <dbReference type="PROSITE" id="PS50011"/>
    </source>
</evidence>
<accession>A0A509EI97</accession>
<dbReference type="GO" id="GO:0004672">
    <property type="term" value="F:protein kinase activity"/>
    <property type="evidence" value="ECO:0007669"/>
    <property type="project" value="InterPro"/>
</dbReference>
<feature type="domain" description="Protein kinase" evidence="1">
    <location>
        <begin position="22"/>
        <end position="322"/>
    </location>
</feature>
<dbReference type="SMART" id="SM00220">
    <property type="entry name" value="S_TKc"/>
    <property type="match status" value="1"/>
</dbReference>
<gene>
    <name evidence="2" type="ORF">MET9862_04512</name>
</gene>
<dbReference type="SUPFAM" id="SSF56112">
    <property type="entry name" value="Protein kinase-like (PK-like)"/>
    <property type="match status" value="1"/>
</dbReference>
<dbReference type="GO" id="GO:0005524">
    <property type="term" value="F:ATP binding"/>
    <property type="evidence" value="ECO:0007669"/>
    <property type="project" value="InterPro"/>
</dbReference>
<evidence type="ECO:0000313" key="3">
    <source>
        <dbReference type="Proteomes" id="UP000410984"/>
    </source>
</evidence>
<sequence length="348" mass="38617">MSAADKLLGLELKNGWKVTRHLQRGPAATGGMFSQSYIAEKGAAVGFLKAFDFSPALQPDVDMANEIQKLIACYNHERAILDHCRGRRLSKVVIALDHGDVQVPGMGPMEGRVFYLIFEMAEGDVRVQMDTSTACDALWCMHALKDITLGLWQVHKEMIAHQDGKPSNVLAYPGPSFKVADFGRSSRKGQPAAHDDFKIAGDRGYAPPEQLFGFVHPEFTNRRIGCDLYMLGNLAAFLFSGVNITPLLLSKLDPQHHPRAWGGTYEQVLPYVRNAFSAVLADVSPLIDERVRADVLGLVREFCDPDLQRRGHPDHLGQSTQFSLERYVSRMDLAAKRLSILMRTGRAA</sequence>
<dbReference type="EMBL" id="CABFPH010000090">
    <property type="protein sequence ID" value="VUD73890.1"/>
    <property type="molecule type" value="Genomic_DNA"/>
</dbReference>
<dbReference type="AlphaFoldDB" id="A0A509EI97"/>
<dbReference type="OrthoDB" id="9801841at2"/>
<dbReference type="PROSITE" id="PS50011">
    <property type="entry name" value="PROTEIN_KINASE_DOM"/>
    <property type="match status" value="1"/>
</dbReference>
<reference evidence="2 3" key="1">
    <citation type="submission" date="2019-06" db="EMBL/GenBank/DDBJ databases">
        <authorList>
            <person name="Rodrigo-Torres L."/>
            <person name="Arahal R. D."/>
            <person name="Lucena T."/>
        </authorList>
    </citation>
    <scope>NUCLEOTIDE SEQUENCE [LARGE SCALE GENOMIC DNA]</scope>
    <source>
        <strain evidence="2 3">SB0023/3</strain>
    </source>
</reference>
<dbReference type="RefSeq" id="WP_059407737.1">
    <property type="nucleotide sequence ID" value="NZ_CABFPH010000090.1"/>
</dbReference>
<dbReference type="InterPro" id="IPR011009">
    <property type="entry name" value="Kinase-like_dom_sf"/>
</dbReference>
<proteinExistence type="predicted"/>
<dbReference type="InterPro" id="IPR000719">
    <property type="entry name" value="Prot_kinase_dom"/>
</dbReference>
<protein>
    <recommendedName>
        <fullName evidence="1">Protein kinase domain-containing protein</fullName>
    </recommendedName>
</protein>
<dbReference type="Gene3D" id="1.10.510.10">
    <property type="entry name" value="Transferase(Phosphotransferase) domain 1"/>
    <property type="match status" value="1"/>
</dbReference>
<name>A0A509EI97_9HYPH</name>